<comment type="caution">
    <text evidence="3">The sequence shown here is derived from an EMBL/GenBank/DDBJ whole genome shotgun (WGS) entry which is preliminary data.</text>
</comment>
<evidence type="ECO:0000256" key="1">
    <source>
        <dbReference type="SAM" id="Phobius"/>
    </source>
</evidence>
<sequence>MNMQCDDIDALLMEYLDGRLSPAMRTNIEKHIQSCAACKQSLDEYRTLFRVMEYNKPAQPSPALQEKFDSMLQSEINIDATSRILQREEREQKTTVIKRYPAWWRVAASIILVAGGIVIGMKIVPQKQHDNTAQIARLNKEVKEIKETLLFNLLNAESASERIKAVNYVEEISNPDQKIITALINTLNTDKNVNVRLAALYAIEQFSGSQAVRDSLVASLSKQTEPIMQIVLINMLTERREQKAKEPIKKILSDKKALPSVKEMAQKGLKLL</sequence>
<dbReference type="EMBL" id="SZQL01000024">
    <property type="protein sequence ID" value="TKK65123.1"/>
    <property type="molecule type" value="Genomic_DNA"/>
</dbReference>
<feature type="domain" description="Putative zinc-finger" evidence="2">
    <location>
        <begin position="5"/>
        <end position="38"/>
    </location>
</feature>
<evidence type="ECO:0000259" key="2">
    <source>
        <dbReference type="Pfam" id="PF13490"/>
    </source>
</evidence>
<keyword evidence="1" id="KW-0472">Membrane</keyword>
<dbReference type="SUPFAM" id="SSF48371">
    <property type="entry name" value="ARM repeat"/>
    <property type="match status" value="1"/>
</dbReference>
<dbReference type="Pfam" id="PF13490">
    <property type="entry name" value="zf-HC2"/>
    <property type="match status" value="1"/>
</dbReference>
<dbReference type="InterPro" id="IPR011989">
    <property type="entry name" value="ARM-like"/>
</dbReference>
<dbReference type="InterPro" id="IPR016024">
    <property type="entry name" value="ARM-type_fold"/>
</dbReference>
<dbReference type="InterPro" id="IPR027383">
    <property type="entry name" value="Znf_put"/>
</dbReference>
<dbReference type="Proteomes" id="UP000305848">
    <property type="component" value="Unassembled WGS sequence"/>
</dbReference>
<dbReference type="Gene3D" id="1.25.10.10">
    <property type="entry name" value="Leucine-rich Repeat Variant"/>
    <property type="match status" value="1"/>
</dbReference>
<keyword evidence="4" id="KW-1185">Reference proteome</keyword>
<evidence type="ECO:0000313" key="3">
    <source>
        <dbReference type="EMBL" id="TKK65123.1"/>
    </source>
</evidence>
<proteinExistence type="predicted"/>
<keyword evidence="1" id="KW-0812">Transmembrane</keyword>
<dbReference type="RefSeq" id="WP_137263760.1">
    <property type="nucleotide sequence ID" value="NZ_SZQL01000024.1"/>
</dbReference>
<dbReference type="OrthoDB" id="662215at2"/>
<dbReference type="AlphaFoldDB" id="A0A4V5UVK0"/>
<organism evidence="3 4">
    <name type="scientific">Ilyomonas limi</name>
    <dbReference type="NCBI Taxonomy" id="2575867"/>
    <lineage>
        <taxon>Bacteria</taxon>
        <taxon>Pseudomonadati</taxon>
        <taxon>Bacteroidota</taxon>
        <taxon>Chitinophagia</taxon>
        <taxon>Chitinophagales</taxon>
        <taxon>Chitinophagaceae</taxon>
        <taxon>Ilyomonas</taxon>
    </lineage>
</organism>
<evidence type="ECO:0000313" key="4">
    <source>
        <dbReference type="Proteomes" id="UP000305848"/>
    </source>
</evidence>
<dbReference type="Gene3D" id="1.10.10.1320">
    <property type="entry name" value="Anti-sigma factor, zinc-finger domain"/>
    <property type="match status" value="1"/>
</dbReference>
<feature type="transmembrane region" description="Helical" evidence="1">
    <location>
        <begin position="102"/>
        <end position="124"/>
    </location>
</feature>
<protein>
    <recommendedName>
        <fullName evidence="2">Putative zinc-finger domain-containing protein</fullName>
    </recommendedName>
</protein>
<name>A0A4V5UVK0_9BACT</name>
<gene>
    <name evidence="3" type="ORF">FC093_20875</name>
</gene>
<accession>A0A4V5UVK0</accession>
<reference evidence="3 4" key="1">
    <citation type="submission" date="2019-05" db="EMBL/GenBank/DDBJ databases">
        <title>Panacibacter sp. strain 17mud1-8 Genome sequencing and assembly.</title>
        <authorList>
            <person name="Chhetri G."/>
        </authorList>
    </citation>
    <scope>NUCLEOTIDE SEQUENCE [LARGE SCALE GENOMIC DNA]</scope>
    <source>
        <strain evidence="3 4">17mud1-8</strain>
    </source>
</reference>
<keyword evidence="1" id="KW-1133">Transmembrane helix</keyword>
<dbReference type="InterPro" id="IPR041916">
    <property type="entry name" value="Anti_sigma_zinc_sf"/>
</dbReference>